<feature type="compositionally biased region" description="Gly residues" evidence="1">
    <location>
        <begin position="45"/>
        <end position="72"/>
    </location>
</feature>
<dbReference type="EMBL" id="JARHTQ010000008">
    <property type="protein sequence ID" value="MDF2257029.1"/>
    <property type="molecule type" value="Genomic_DNA"/>
</dbReference>
<feature type="transmembrane region" description="Helical" evidence="2">
    <location>
        <begin position="94"/>
        <end position="115"/>
    </location>
</feature>
<evidence type="ECO:0008006" key="5">
    <source>
        <dbReference type="Google" id="ProtNLM"/>
    </source>
</evidence>
<keyword evidence="2" id="KW-0812">Transmembrane</keyword>
<accession>A0ABT5YZK8</accession>
<dbReference type="RefSeq" id="WP_275814315.1">
    <property type="nucleotide sequence ID" value="NZ_BAAANM010000003.1"/>
</dbReference>
<feature type="compositionally biased region" description="Pro residues" evidence="1">
    <location>
        <begin position="73"/>
        <end position="82"/>
    </location>
</feature>
<comment type="caution">
    <text evidence="3">The sequence shown here is derived from an EMBL/GenBank/DDBJ whole genome shotgun (WGS) entry which is preliminary data.</text>
</comment>
<feature type="region of interest" description="Disordered" evidence="1">
    <location>
        <begin position="119"/>
        <end position="165"/>
    </location>
</feature>
<keyword evidence="2" id="KW-1133">Transmembrane helix</keyword>
<evidence type="ECO:0000313" key="3">
    <source>
        <dbReference type="EMBL" id="MDF2257029.1"/>
    </source>
</evidence>
<gene>
    <name evidence="3" type="ORF">P2L57_15230</name>
</gene>
<proteinExistence type="predicted"/>
<evidence type="ECO:0000313" key="4">
    <source>
        <dbReference type="Proteomes" id="UP001220022"/>
    </source>
</evidence>
<keyword evidence="4" id="KW-1185">Reference proteome</keyword>
<feature type="compositionally biased region" description="Low complexity" evidence="1">
    <location>
        <begin position="130"/>
        <end position="150"/>
    </location>
</feature>
<organism evidence="3 4">
    <name type="scientific">Streptantibioticus ferralitis</name>
    <dbReference type="NCBI Taxonomy" id="236510"/>
    <lineage>
        <taxon>Bacteria</taxon>
        <taxon>Bacillati</taxon>
        <taxon>Actinomycetota</taxon>
        <taxon>Actinomycetes</taxon>
        <taxon>Kitasatosporales</taxon>
        <taxon>Streptomycetaceae</taxon>
        <taxon>Streptantibioticus</taxon>
    </lineage>
</organism>
<protein>
    <recommendedName>
        <fullName evidence="5">Septum formation-related domain-containing protein</fullName>
    </recommendedName>
</protein>
<name>A0ABT5YZK8_9ACTN</name>
<dbReference type="Proteomes" id="UP001220022">
    <property type="component" value="Unassembled WGS sequence"/>
</dbReference>
<sequence length="289" mass="28646">MSFPPPPNDAPPPGSGGGFGPPQGFGPPPPPGHGGYGPQPPASSGFGGYGPGTPGGPAGPGGYGPGGPGGYGPYPPPPPGPGGSPNGGGNGPKVAGIVIGAVVVLAIVIGGIVWLGSSHSDKNSAAQDNGSASPSASSSPSPSDSSGLPSENPSDGASLPGIPEPSASHHLTYVKLSPGDCFNSPSLDSHVQDITKVSCGSAHDGEVIANETLKGTISTEDDLKTKVLDLCEPDAKKRLESIPRDGQTYYNYALYPDLTTYQFQGENTVSCSLTLSNSMDGKQLTGPLP</sequence>
<keyword evidence="2" id="KW-0472">Membrane</keyword>
<feature type="region of interest" description="Disordered" evidence="1">
    <location>
        <begin position="1"/>
        <end position="88"/>
    </location>
</feature>
<evidence type="ECO:0000256" key="1">
    <source>
        <dbReference type="SAM" id="MobiDB-lite"/>
    </source>
</evidence>
<feature type="compositionally biased region" description="Pro residues" evidence="1">
    <location>
        <begin position="1"/>
        <end position="14"/>
    </location>
</feature>
<reference evidence="3 4" key="1">
    <citation type="submission" date="2023-03" db="EMBL/GenBank/DDBJ databases">
        <title>Draft genome sequence of type strain Streptomyces ferralitis JCM 14344.</title>
        <authorList>
            <person name="Klaysubun C."/>
            <person name="Duangmal K."/>
        </authorList>
    </citation>
    <scope>NUCLEOTIDE SEQUENCE [LARGE SCALE GENOMIC DNA]</scope>
    <source>
        <strain evidence="3 4">JCM 14344</strain>
    </source>
</reference>
<evidence type="ECO:0000256" key="2">
    <source>
        <dbReference type="SAM" id="Phobius"/>
    </source>
</evidence>